<keyword evidence="2" id="KW-1185">Reference proteome</keyword>
<evidence type="ECO:0000313" key="1">
    <source>
        <dbReference type="EMBL" id="KAK3788817.1"/>
    </source>
</evidence>
<dbReference type="AlphaFoldDB" id="A0AAE1ALD2"/>
<gene>
    <name evidence="1" type="ORF">RRG08_029264</name>
</gene>
<proteinExistence type="predicted"/>
<protein>
    <submittedName>
        <fullName evidence="1">Uncharacterized protein</fullName>
    </submittedName>
</protein>
<reference evidence="1" key="1">
    <citation type="journal article" date="2023" name="G3 (Bethesda)">
        <title>A reference genome for the long-term kleptoplast-retaining sea slug Elysia crispata morphotype clarki.</title>
        <authorList>
            <person name="Eastman K.E."/>
            <person name="Pendleton A.L."/>
            <person name="Shaikh M.A."/>
            <person name="Suttiyut T."/>
            <person name="Ogas R."/>
            <person name="Tomko P."/>
            <person name="Gavelis G."/>
            <person name="Widhalm J.R."/>
            <person name="Wisecaver J.H."/>
        </authorList>
    </citation>
    <scope>NUCLEOTIDE SEQUENCE</scope>
    <source>
        <strain evidence="1">ECLA1</strain>
    </source>
</reference>
<dbReference type="Proteomes" id="UP001283361">
    <property type="component" value="Unassembled WGS sequence"/>
</dbReference>
<dbReference type="EMBL" id="JAWDGP010001738">
    <property type="protein sequence ID" value="KAK3788817.1"/>
    <property type="molecule type" value="Genomic_DNA"/>
</dbReference>
<comment type="caution">
    <text evidence="1">The sequence shown here is derived from an EMBL/GenBank/DDBJ whole genome shotgun (WGS) entry which is preliminary data.</text>
</comment>
<accession>A0AAE1ALD2</accession>
<name>A0AAE1ALD2_9GAST</name>
<organism evidence="1 2">
    <name type="scientific">Elysia crispata</name>
    <name type="common">lettuce slug</name>
    <dbReference type="NCBI Taxonomy" id="231223"/>
    <lineage>
        <taxon>Eukaryota</taxon>
        <taxon>Metazoa</taxon>
        <taxon>Spiralia</taxon>
        <taxon>Lophotrochozoa</taxon>
        <taxon>Mollusca</taxon>
        <taxon>Gastropoda</taxon>
        <taxon>Heterobranchia</taxon>
        <taxon>Euthyneura</taxon>
        <taxon>Panpulmonata</taxon>
        <taxon>Sacoglossa</taxon>
        <taxon>Placobranchoidea</taxon>
        <taxon>Plakobranchidae</taxon>
        <taxon>Elysia</taxon>
    </lineage>
</organism>
<evidence type="ECO:0000313" key="2">
    <source>
        <dbReference type="Proteomes" id="UP001283361"/>
    </source>
</evidence>
<sequence>MPTLGWGRDFTPPHKFPLHCGPGREKEAYIDPRSPFADARHDSVRYKSSLGVSALTRTEMIALYIKNSACDSSIEQGGKSSKSPEIPSKIAWIFVW</sequence>